<evidence type="ECO:0000313" key="2">
    <source>
        <dbReference type="EMBL" id="AEI39338.1"/>
    </source>
</evidence>
<dbReference type="KEGG" id="pms:KNP414_00748"/>
<feature type="region of interest" description="Disordered" evidence="1">
    <location>
        <begin position="33"/>
        <end position="53"/>
    </location>
</feature>
<dbReference type="PATRIC" id="fig|1036673.3.peg.658"/>
<evidence type="ECO:0000313" key="3">
    <source>
        <dbReference type="Proteomes" id="UP000006620"/>
    </source>
</evidence>
<gene>
    <name evidence="2" type="ordered locus">KNP414_00748</name>
</gene>
<proteinExistence type="predicted"/>
<reference evidence="2 3" key="2">
    <citation type="journal article" date="2013" name="Genome Announc.">
        <title>Genome Sequence of Growth-Improving Paenibacillus mucilaginosus Strain KNP414.</title>
        <authorList>
            <person name="Lu J.J."/>
            <person name="Wang J.F."/>
            <person name="Hu X.F."/>
        </authorList>
    </citation>
    <scope>NUCLEOTIDE SEQUENCE [LARGE SCALE GENOMIC DNA]</scope>
    <source>
        <strain evidence="2 3">KNP414</strain>
    </source>
</reference>
<dbReference type="EMBL" id="CP002869">
    <property type="protein sequence ID" value="AEI39338.1"/>
    <property type="molecule type" value="Genomic_DNA"/>
</dbReference>
<dbReference type="HOGENOM" id="CLU_3064245_0_0_9"/>
<dbReference type="AlphaFoldDB" id="F8FR88"/>
<accession>F8FR88</accession>
<protein>
    <submittedName>
        <fullName evidence="2">Uncharacterized protein</fullName>
    </submittedName>
</protein>
<reference evidence="3" key="1">
    <citation type="submission" date="2011-06" db="EMBL/GenBank/DDBJ databases">
        <title>Complete genome sequence of Paenibacillus mucilaginosus KNP414.</title>
        <authorList>
            <person name="Wang J."/>
            <person name="Hu S."/>
            <person name="Hu X."/>
            <person name="Zhang B."/>
            <person name="Dong D."/>
            <person name="Zhang S."/>
            <person name="Zhao K."/>
            <person name="Wu D."/>
        </authorList>
    </citation>
    <scope>NUCLEOTIDE SEQUENCE [LARGE SCALE GENOMIC DNA]</scope>
    <source>
        <strain evidence="3">KNP414</strain>
    </source>
</reference>
<name>F8FR88_PAEMK</name>
<dbReference type="Proteomes" id="UP000006620">
    <property type="component" value="Chromosome"/>
</dbReference>
<organism evidence="2 3">
    <name type="scientific">Paenibacillus mucilaginosus (strain KNP414)</name>
    <dbReference type="NCBI Taxonomy" id="1036673"/>
    <lineage>
        <taxon>Bacteria</taxon>
        <taxon>Bacillati</taxon>
        <taxon>Bacillota</taxon>
        <taxon>Bacilli</taxon>
        <taxon>Bacillales</taxon>
        <taxon>Paenibacillaceae</taxon>
        <taxon>Paenibacillus</taxon>
    </lineage>
</organism>
<evidence type="ECO:0000256" key="1">
    <source>
        <dbReference type="SAM" id="MobiDB-lite"/>
    </source>
</evidence>
<sequence length="53" mass="5747">MGSFIGLAFEYHFKAFPGERQLALRRRSPSFLKPGGSLGEGGKDAGIHPMVVQ</sequence>